<gene>
    <name evidence="1" type="ORF">FWILDA_LOCUS19818</name>
</gene>
<reference evidence="1" key="1">
    <citation type="submission" date="2022-08" db="EMBL/GenBank/DDBJ databases">
        <authorList>
            <person name="Kallberg Y."/>
            <person name="Tangrot J."/>
            <person name="Rosling A."/>
        </authorList>
    </citation>
    <scope>NUCLEOTIDE SEQUENCE</scope>
    <source>
        <strain evidence="1">Wild A</strain>
    </source>
</reference>
<organism evidence="1 2">
    <name type="scientific">Funneliformis geosporum</name>
    <dbReference type="NCBI Taxonomy" id="1117311"/>
    <lineage>
        <taxon>Eukaryota</taxon>
        <taxon>Fungi</taxon>
        <taxon>Fungi incertae sedis</taxon>
        <taxon>Mucoromycota</taxon>
        <taxon>Glomeromycotina</taxon>
        <taxon>Glomeromycetes</taxon>
        <taxon>Glomerales</taxon>
        <taxon>Glomeraceae</taxon>
        <taxon>Funneliformis</taxon>
    </lineage>
</organism>
<comment type="caution">
    <text evidence="1">The sequence shown here is derived from an EMBL/GenBank/DDBJ whole genome shotgun (WGS) entry which is preliminary data.</text>
</comment>
<dbReference type="EMBL" id="CAMKVN010025945">
    <property type="protein sequence ID" value="CAI2200941.1"/>
    <property type="molecule type" value="Genomic_DNA"/>
</dbReference>
<keyword evidence="2" id="KW-1185">Reference proteome</keyword>
<dbReference type="Proteomes" id="UP001153678">
    <property type="component" value="Unassembled WGS sequence"/>
</dbReference>
<proteinExistence type="predicted"/>
<protein>
    <submittedName>
        <fullName evidence="1">5349_t:CDS:1</fullName>
    </submittedName>
</protein>
<sequence>DGYFDFAHPIKISGKQSFIIGWNLGNNQPIIRKLRHSDDISTTIQHFIPLLNQQQKTLLKECKGYSIHNPHTILPPTVHTSHNLCFTNIP</sequence>
<evidence type="ECO:0000313" key="1">
    <source>
        <dbReference type="EMBL" id="CAI2200941.1"/>
    </source>
</evidence>
<accession>A0A9W4X148</accession>
<name>A0A9W4X148_9GLOM</name>
<dbReference type="AlphaFoldDB" id="A0A9W4X148"/>
<evidence type="ECO:0000313" key="2">
    <source>
        <dbReference type="Proteomes" id="UP001153678"/>
    </source>
</evidence>
<feature type="non-terminal residue" evidence="1">
    <location>
        <position position="1"/>
    </location>
</feature>
<feature type="non-terminal residue" evidence="1">
    <location>
        <position position="90"/>
    </location>
</feature>